<organism evidence="2">
    <name type="scientific">freshwater metagenome</name>
    <dbReference type="NCBI Taxonomy" id="449393"/>
    <lineage>
        <taxon>unclassified sequences</taxon>
        <taxon>metagenomes</taxon>
        <taxon>ecological metagenomes</taxon>
    </lineage>
</organism>
<protein>
    <submittedName>
        <fullName evidence="2">Unannotated protein</fullName>
    </submittedName>
</protein>
<dbReference type="EMBL" id="CAEZWM010000030">
    <property type="protein sequence ID" value="CAB4650692.1"/>
    <property type="molecule type" value="Genomic_DNA"/>
</dbReference>
<reference evidence="2" key="1">
    <citation type="submission" date="2020-05" db="EMBL/GenBank/DDBJ databases">
        <authorList>
            <person name="Chiriac C."/>
            <person name="Salcher M."/>
            <person name="Ghai R."/>
            <person name="Kavagutti S V."/>
        </authorList>
    </citation>
    <scope>NUCLEOTIDE SEQUENCE</scope>
</reference>
<dbReference type="GO" id="GO:0008664">
    <property type="term" value="F:RNA 2',3'-cyclic 3'-phosphodiesterase activity"/>
    <property type="evidence" value="ECO:0007669"/>
    <property type="project" value="InterPro"/>
</dbReference>
<dbReference type="InterPro" id="IPR004175">
    <property type="entry name" value="RNA_CPDase"/>
</dbReference>
<dbReference type="NCBIfam" id="TIGR02258">
    <property type="entry name" value="2_5_ligase"/>
    <property type="match status" value="1"/>
</dbReference>
<dbReference type="GO" id="GO:0004113">
    <property type="term" value="F:2',3'-cyclic-nucleotide 3'-phosphodiesterase activity"/>
    <property type="evidence" value="ECO:0007669"/>
    <property type="project" value="InterPro"/>
</dbReference>
<proteinExistence type="inferred from homology"/>
<dbReference type="SUPFAM" id="SSF55144">
    <property type="entry name" value="LigT-like"/>
    <property type="match status" value="1"/>
</dbReference>
<keyword evidence="1" id="KW-0378">Hydrolase</keyword>
<dbReference type="HAMAP" id="MF_01940">
    <property type="entry name" value="RNA_CPDase"/>
    <property type="match status" value="1"/>
</dbReference>
<gene>
    <name evidence="2" type="ORF">UFOPK2242_00390</name>
</gene>
<sequence>MDAGTAIRRAFIAVVPPDEVLEAISALVPSEPSRLMQWTHPIRWHVSVDFLGRVNDVEALVEDIEARLTEVEPFTLRLRSAGAFAEARRAEVFWLGVEDPDSGLRATHARVHDAATDHGIRIAAQIFTPHLTLARLRRRADLRPDIAALDGVAIGDPWVVKELSLFDAPRSGMGVENGPYRHVSTLRLKG</sequence>
<accession>A0A6J6KMB5</accession>
<dbReference type="InterPro" id="IPR009097">
    <property type="entry name" value="Cyclic_Pdiesterase"/>
</dbReference>
<dbReference type="PANTHER" id="PTHR35561:SF1">
    <property type="entry name" value="RNA 2',3'-CYCLIC PHOSPHODIESTERASE"/>
    <property type="match status" value="1"/>
</dbReference>
<dbReference type="Pfam" id="PF13563">
    <property type="entry name" value="2_5_RNA_ligase2"/>
    <property type="match status" value="1"/>
</dbReference>
<dbReference type="Gene3D" id="3.90.1140.10">
    <property type="entry name" value="Cyclic phosphodiesterase"/>
    <property type="match status" value="1"/>
</dbReference>
<dbReference type="AlphaFoldDB" id="A0A6J6KMB5"/>
<evidence type="ECO:0000313" key="2">
    <source>
        <dbReference type="EMBL" id="CAB4650692.1"/>
    </source>
</evidence>
<dbReference type="PANTHER" id="PTHR35561">
    <property type="entry name" value="RNA 2',3'-CYCLIC PHOSPHODIESTERASE"/>
    <property type="match status" value="1"/>
</dbReference>
<name>A0A6J6KMB5_9ZZZZ</name>
<evidence type="ECO:0000256" key="1">
    <source>
        <dbReference type="ARBA" id="ARBA00022801"/>
    </source>
</evidence>